<sequence>MDNLLTLNEAKNYLRIDYDDDDLLLQSLLVATMDYLRDSIDNFDKKVEKEKFKSRAKILACVLLQDWYDNREHAESKDFSYTVRSMMTQLQVGGNYD</sequence>
<dbReference type="Gene3D" id="1.10.3230.30">
    <property type="entry name" value="Phage gp6-like head-tail connector protein"/>
    <property type="match status" value="1"/>
</dbReference>
<dbReference type="RefSeq" id="WP_005898270.1">
    <property type="nucleotide sequence ID" value="NZ_CM000440.1"/>
</dbReference>
<dbReference type="NCBIfam" id="TIGR01560">
    <property type="entry name" value="put_DNA_pack"/>
    <property type="match status" value="1"/>
</dbReference>
<dbReference type="EMBL" id="CM000440">
    <property type="protein sequence ID" value="EDK89462.1"/>
    <property type="molecule type" value="Genomic_DNA"/>
</dbReference>
<reference evidence="1" key="2">
    <citation type="submission" date="2007-05" db="EMBL/GenBank/DDBJ databases">
        <title>Genome sequence of Fusobacterium nucleatum subspecies polymorphum - a genetically tractable Fusobacterium.</title>
        <authorList>
            <person name="Karpathy S.E."/>
            <person name="Xiang Q."/>
            <person name="Gioia J."/>
            <person name="Jiang H."/>
            <person name="Liu Y."/>
            <person name="Petrosino J.F."/>
            <person name="Yerrapragada S."/>
            <person name="Fox G.E."/>
            <person name="Kinder Haake S."/>
            <person name="Weinstock G.M."/>
            <person name="Highlander S.K."/>
        </authorList>
    </citation>
    <scope>NUCLEOTIDE SEQUENCE [LARGE SCALE GENOMIC DNA]</scope>
    <source>
        <strain evidence="1">ATCC 10953</strain>
    </source>
</reference>
<proteinExistence type="predicted"/>
<reference evidence="1" key="1">
    <citation type="submission" date="2006-07" db="EMBL/GenBank/DDBJ databases">
        <authorList>
            <person name="Qin X."/>
            <person name="Weinstock G.M."/>
        </authorList>
    </citation>
    <scope>NUCLEOTIDE SEQUENCE [LARGE SCALE GENOMIC DNA]</scope>
    <source>
        <strain evidence="1">ATCC 10953</strain>
    </source>
</reference>
<dbReference type="InterPro" id="IPR021146">
    <property type="entry name" value="Phage_gp6-like_head-tail"/>
</dbReference>
<dbReference type="GeneID" id="45635632"/>
<organism evidence="1">
    <name type="scientific">Fusobacterium polymorphum ATCC 10953</name>
    <dbReference type="NCBI Taxonomy" id="393480"/>
    <lineage>
        <taxon>Bacteria</taxon>
        <taxon>Fusobacteriati</taxon>
        <taxon>Fusobacteriota</taxon>
        <taxon>Fusobacteriia</taxon>
        <taxon>Fusobacteriales</taxon>
        <taxon>Fusobacteriaceae</taxon>
        <taxon>Fusobacterium</taxon>
    </lineage>
</organism>
<dbReference type="eggNOG" id="ENOG5032UQG">
    <property type="taxonomic scope" value="Bacteria"/>
</dbReference>
<dbReference type="Pfam" id="PF05135">
    <property type="entry name" value="Phage_connect_1"/>
    <property type="match status" value="1"/>
</dbReference>
<name>A5TX37_FUSNP</name>
<accession>A5TX37</accession>
<dbReference type="AlphaFoldDB" id="A5TX37"/>
<dbReference type="InterPro" id="IPR006450">
    <property type="entry name" value="Phage_HK97_gp6-like"/>
</dbReference>
<gene>
    <name evidence="1" type="ORF">FNP_1689</name>
</gene>
<dbReference type="Proteomes" id="UP000001921">
    <property type="component" value="Chromosome"/>
</dbReference>
<evidence type="ECO:0000313" key="1">
    <source>
        <dbReference type="EMBL" id="EDK89462.1"/>
    </source>
</evidence>
<protein>
    <submittedName>
        <fullName evidence="1">Possible bacteriophage packaging protein</fullName>
    </submittedName>
</protein>
<dbReference type="HOGENOM" id="CLU_085951_4_3_0"/>